<proteinExistence type="predicted"/>
<protein>
    <submittedName>
        <fullName evidence="2">Uncharacterized protein</fullName>
    </submittedName>
</protein>
<keyword evidence="1" id="KW-1133">Transmembrane helix</keyword>
<feature type="transmembrane region" description="Helical" evidence="1">
    <location>
        <begin position="12"/>
        <end position="30"/>
    </location>
</feature>
<dbReference type="EMBL" id="BK032497">
    <property type="protein sequence ID" value="DAF42853.1"/>
    <property type="molecule type" value="Genomic_DNA"/>
</dbReference>
<sequence>MKFSEIKNRTCLYLLGGIAGMEGSILNIITTKDNKLFFEFCNDDDWLSSEELEEAKTENGYPIETYLPIYILQETTMKEIENILNEDSLNKNDHEGPFLNEIMQLEGNPIYLEKEIGDDAEYFETSWTNKYIQSRMEDWVYAWKRTRLLDGLNWNFDHVPEDETILEFVLKDMARKEN</sequence>
<keyword evidence="1" id="KW-0812">Transmembrane</keyword>
<evidence type="ECO:0000256" key="1">
    <source>
        <dbReference type="SAM" id="Phobius"/>
    </source>
</evidence>
<accession>A0A8S5RVR7</accession>
<keyword evidence="1" id="KW-0472">Membrane</keyword>
<evidence type="ECO:0000313" key="2">
    <source>
        <dbReference type="EMBL" id="DAF42853.1"/>
    </source>
</evidence>
<name>A0A8S5RVR7_9CAUD</name>
<reference evidence="2" key="1">
    <citation type="journal article" date="2021" name="Proc. Natl. Acad. Sci. U.S.A.">
        <title>A Catalog of Tens of Thousands of Viruses from Human Metagenomes Reveals Hidden Associations with Chronic Diseases.</title>
        <authorList>
            <person name="Tisza M.J."/>
            <person name="Buck C.B."/>
        </authorList>
    </citation>
    <scope>NUCLEOTIDE SEQUENCE</scope>
    <source>
        <strain evidence="2">CtHip2</strain>
    </source>
</reference>
<organism evidence="2">
    <name type="scientific">Siphoviridae sp. ctHip2</name>
    <dbReference type="NCBI Taxonomy" id="2827830"/>
    <lineage>
        <taxon>Viruses</taxon>
        <taxon>Duplodnaviria</taxon>
        <taxon>Heunggongvirae</taxon>
        <taxon>Uroviricota</taxon>
        <taxon>Caudoviricetes</taxon>
    </lineage>
</organism>